<dbReference type="AlphaFoldDB" id="A0A919BUV7"/>
<evidence type="ECO:0000313" key="3">
    <source>
        <dbReference type="Proteomes" id="UP000632849"/>
    </source>
</evidence>
<feature type="region of interest" description="Disordered" evidence="1">
    <location>
        <begin position="101"/>
        <end position="134"/>
    </location>
</feature>
<reference evidence="2" key="1">
    <citation type="journal article" date="2014" name="Int. J. Syst. Evol. Microbiol.">
        <title>Complete genome sequence of Corynebacterium casei LMG S-19264T (=DSM 44701T), isolated from a smear-ripened cheese.</title>
        <authorList>
            <consortium name="US DOE Joint Genome Institute (JGI-PGF)"/>
            <person name="Walter F."/>
            <person name="Albersmeier A."/>
            <person name="Kalinowski J."/>
            <person name="Ruckert C."/>
        </authorList>
    </citation>
    <scope>NUCLEOTIDE SEQUENCE</scope>
    <source>
        <strain evidence="2">JCM 4122</strain>
    </source>
</reference>
<comment type="caution">
    <text evidence="2">The sequence shown here is derived from an EMBL/GenBank/DDBJ whole genome shotgun (WGS) entry which is preliminary data.</text>
</comment>
<protein>
    <submittedName>
        <fullName evidence="2">Uncharacterized protein</fullName>
    </submittedName>
</protein>
<accession>A0A919BUV7</accession>
<dbReference type="EMBL" id="BNBE01000002">
    <property type="protein sequence ID" value="GHG13893.1"/>
    <property type="molecule type" value="Genomic_DNA"/>
</dbReference>
<keyword evidence="3" id="KW-1185">Reference proteome</keyword>
<dbReference type="RefSeq" id="WP_190043364.1">
    <property type="nucleotide sequence ID" value="NZ_BNBE01000002.1"/>
</dbReference>
<reference evidence="2" key="2">
    <citation type="submission" date="2020-09" db="EMBL/GenBank/DDBJ databases">
        <authorList>
            <person name="Sun Q."/>
            <person name="Ohkuma M."/>
        </authorList>
    </citation>
    <scope>NUCLEOTIDE SEQUENCE</scope>
    <source>
        <strain evidence="2">JCM 4122</strain>
    </source>
</reference>
<organism evidence="2 3">
    <name type="scientific">Streptomyces filamentosus</name>
    <name type="common">Streptomyces roseosporus</name>
    <dbReference type="NCBI Taxonomy" id="67294"/>
    <lineage>
        <taxon>Bacteria</taxon>
        <taxon>Bacillati</taxon>
        <taxon>Actinomycetota</taxon>
        <taxon>Actinomycetes</taxon>
        <taxon>Kitasatosporales</taxon>
        <taxon>Streptomycetaceae</taxon>
        <taxon>Streptomyces</taxon>
    </lineage>
</organism>
<dbReference type="Proteomes" id="UP000632849">
    <property type="component" value="Unassembled WGS sequence"/>
</dbReference>
<name>A0A919BUV7_STRFL</name>
<proteinExistence type="predicted"/>
<evidence type="ECO:0000313" key="2">
    <source>
        <dbReference type="EMBL" id="GHG13893.1"/>
    </source>
</evidence>
<gene>
    <name evidence="2" type="ORF">GCM10017667_55000</name>
</gene>
<sequence>MRPTRSHTVARALAALDVDRLSAYEVKGLPTSAQPAGFTLRDTAHPSGAVVSVLGAYGPDWSALLARLGAHLEQPSVGYTVEDLEGLDEHEVMVRRANADELQARRALEPPPPAKAPTPSRAEVLEAAGQESLF</sequence>
<evidence type="ECO:0000256" key="1">
    <source>
        <dbReference type="SAM" id="MobiDB-lite"/>
    </source>
</evidence>